<feature type="region of interest" description="Disordered" evidence="1">
    <location>
        <begin position="453"/>
        <end position="520"/>
    </location>
</feature>
<feature type="region of interest" description="Disordered" evidence="1">
    <location>
        <begin position="692"/>
        <end position="718"/>
    </location>
</feature>
<organism evidence="2 3">
    <name type="scientific">Marasmius crinis-equi</name>
    <dbReference type="NCBI Taxonomy" id="585013"/>
    <lineage>
        <taxon>Eukaryota</taxon>
        <taxon>Fungi</taxon>
        <taxon>Dikarya</taxon>
        <taxon>Basidiomycota</taxon>
        <taxon>Agaricomycotina</taxon>
        <taxon>Agaricomycetes</taxon>
        <taxon>Agaricomycetidae</taxon>
        <taxon>Agaricales</taxon>
        <taxon>Marasmiineae</taxon>
        <taxon>Marasmiaceae</taxon>
        <taxon>Marasmius</taxon>
    </lineage>
</organism>
<feature type="compositionally biased region" description="Polar residues" evidence="1">
    <location>
        <begin position="379"/>
        <end position="399"/>
    </location>
</feature>
<evidence type="ECO:0000313" key="2">
    <source>
        <dbReference type="EMBL" id="KAL0577137.1"/>
    </source>
</evidence>
<feature type="compositionally biased region" description="Basic and acidic residues" evidence="1">
    <location>
        <begin position="696"/>
        <end position="715"/>
    </location>
</feature>
<feature type="compositionally biased region" description="Basic and acidic residues" evidence="1">
    <location>
        <begin position="71"/>
        <end position="93"/>
    </location>
</feature>
<dbReference type="EMBL" id="JBAHYK010000176">
    <property type="protein sequence ID" value="KAL0577137.1"/>
    <property type="molecule type" value="Genomic_DNA"/>
</dbReference>
<feature type="compositionally biased region" description="Basic and acidic residues" evidence="1">
    <location>
        <begin position="122"/>
        <end position="133"/>
    </location>
</feature>
<protein>
    <submittedName>
        <fullName evidence="2">Uncharacterized protein</fullName>
    </submittedName>
</protein>
<feature type="region of interest" description="Disordered" evidence="1">
    <location>
        <begin position="52"/>
        <end position="178"/>
    </location>
</feature>
<accession>A0ABR3FP07</accession>
<keyword evidence="3" id="KW-1185">Reference proteome</keyword>
<name>A0ABR3FP07_9AGAR</name>
<reference evidence="2 3" key="1">
    <citation type="submission" date="2024-02" db="EMBL/GenBank/DDBJ databases">
        <title>A draft genome for the cacao thread blight pathogen Marasmius crinis-equi.</title>
        <authorList>
            <person name="Cohen S.P."/>
            <person name="Baruah I.K."/>
            <person name="Amoako-Attah I."/>
            <person name="Bukari Y."/>
            <person name="Meinhardt L.W."/>
            <person name="Bailey B.A."/>
        </authorList>
    </citation>
    <scope>NUCLEOTIDE SEQUENCE [LARGE SCALE GENOMIC DNA]</scope>
    <source>
        <strain evidence="2 3">GH-76</strain>
    </source>
</reference>
<feature type="region of interest" description="Disordered" evidence="1">
    <location>
        <begin position="351"/>
        <end position="411"/>
    </location>
</feature>
<feature type="compositionally biased region" description="Polar residues" evidence="1">
    <location>
        <begin position="501"/>
        <end position="518"/>
    </location>
</feature>
<feature type="region of interest" description="Disordered" evidence="1">
    <location>
        <begin position="621"/>
        <end position="647"/>
    </location>
</feature>
<evidence type="ECO:0000313" key="3">
    <source>
        <dbReference type="Proteomes" id="UP001465976"/>
    </source>
</evidence>
<feature type="compositionally biased region" description="Basic and acidic residues" evidence="1">
    <location>
        <begin position="52"/>
        <end position="61"/>
    </location>
</feature>
<sequence length="733" mass="81766">MDPQPCFVVKRKRKRRTYIDPCLGFYAPPEAESSFEGTARPKNEAQIEVLEEKDGFQRQELPEIVFLPEKQSSEPDIRPGGEDIESPKPRTEITVESFLRSHNHKKSKTKSKSKVKVKKITSKNDEQVHETDPQPRPTKRNRQRPLRDSSPPSEPVDQLFSETENVGHHITRKKGTQQKASLAQRLLQAAVLTEADPIDSLVQDVDGIVPSIPMQSLGQNCLEPSSARSKTKRRLWTLIDPRTRDENSTSCAFTPRLREQDVEQKPLTRWPTQMSVVSEDEGEEAERPYKKRKIEMKKEKLTHDESVKKVKTIRRGALKKVARECEPQAQSTLLFVPLQEAESGYVARKKKGKGGNFGTRAAASSKDRNRNPLELEAIATSTNLTGSRPLPSTTSTNAPSDPAPQTAPFLSDTAQPALPATIDEIPTSASIIASLLRSSPPQVADLHAPVSAPAYERPPKESLHHHNTGTPSAMHTQPRPTNDITTTGTLPHVSTRPPVFSPSTLTADTSSLSRNVESTPRIPTAYSHSARVSRTLPLPMFSISSPIEATTSDNSPFSRNIFTNTKQAYPVPNTPPRALDPFEPPLQTPARQAQVSRLPGSQRPLSTYFDQFFETAKNFSLSQRPATARRERQVPSSTNLDHPSTNAIPLPAHSTEAIFGPESVPEYDFDEQDYDIDVLEALGREYEVALRSSPLPEERTVEKGRQRDKRSERRPNTAVRRSMAGIRAFYDMQ</sequence>
<comment type="caution">
    <text evidence="2">The sequence shown here is derived from an EMBL/GenBank/DDBJ whole genome shotgun (WGS) entry which is preliminary data.</text>
</comment>
<gene>
    <name evidence="2" type="ORF">V5O48_004851</name>
</gene>
<feature type="compositionally biased region" description="Polar residues" evidence="1">
    <location>
        <begin position="634"/>
        <end position="647"/>
    </location>
</feature>
<evidence type="ECO:0000256" key="1">
    <source>
        <dbReference type="SAM" id="MobiDB-lite"/>
    </source>
</evidence>
<feature type="compositionally biased region" description="Basic residues" evidence="1">
    <location>
        <begin position="101"/>
        <end position="121"/>
    </location>
</feature>
<proteinExistence type="predicted"/>
<feature type="compositionally biased region" description="Polar residues" evidence="1">
    <location>
        <begin position="468"/>
        <end position="489"/>
    </location>
</feature>
<dbReference type="Proteomes" id="UP001465976">
    <property type="component" value="Unassembled WGS sequence"/>
</dbReference>